<reference evidence="1" key="1">
    <citation type="submission" date="2020-03" db="EMBL/GenBank/DDBJ databases">
        <title>The deep terrestrial virosphere.</title>
        <authorList>
            <person name="Holmfeldt K."/>
            <person name="Nilsson E."/>
            <person name="Simone D."/>
            <person name="Lopez-Fernandez M."/>
            <person name="Wu X."/>
            <person name="de Brujin I."/>
            <person name="Lundin D."/>
            <person name="Andersson A."/>
            <person name="Bertilsson S."/>
            <person name="Dopson M."/>
        </authorList>
    </citation>
    <scope>NUCLEOTIDE SEQUENCE</scope>
    <source>
        <strain evidence="1">MM415B01123</strain>
    </source>
</reference>
<gene>
    <name evidence="1" type="ORF">MM415B01123_0005</name>
</gene>
<proteinExistence type="predicted"/>
<accession>A0A6M3ISE1</accession>
<dbReference type="Pfam" id="PF09956">
    <property type="entry name" value="Phage_cement_2"/>
    <property type="match status" value="1"/>
</dbReference>
<sequence length="138" mass="14332">MGDVYIDASHKTFKAEASLANSQYYLVKLGTNHNEVNLPTADSDIPIGVNTGKAPINESASIRLLNSCGTAFMVASAAITEGDEVCMAEVATAAGKIRTMTGIAAGTYYVVGRALEAATADGDIIEVLLIPAVQRVVV</sequence>
<dbReference type="InterPro" id="IPR011231">
    <property type="entry name" value="Phage_VT1-Sakai_H0018"/>
</dbReference>
<dbReference type="EMBL" id="MT141406">
    <property type="protein sequence ID" value="QJA60363.1"/>
    <property type="molecule type" value="Genomic_DNA"/>
</dbReference>
<name>A0A6M3ISE1_9ZZZZ</name>
<organism evidence="1">
    <name type="scientific">viral metagenome</name>
    <dbReference type="NCBI Taxonomy" id="1070528"/>
    <lineage>
        <taxon>unclassified sequences</taxon>
        <taxon>metagenomes</taxon>
        <taxon>organismal metagenomes</taxon>
    </lineage>
</organism>
<evidence type="ECO:0000313" key="1">
    <source>
        <dbReference type="EMBL" id="QJA60363.1"/>
    </source>
</evidence>
<dbReference type="AlphaFoldDB" id="A0A6M3ISE1"/>
<protein>
    <submittedName>
        <fullName evidence="1">Uncharacterized protein</fullName>
    </submittedName>
</protein>